<dbReference type="AlphaFoldDB" id="A0AAU7TXN2"/>
<keyword evidence="1" id="KW-0732">Signal</keyword>
<reference evidence="2" key="1">
    <citation type="submission" date="2024-06" db="EMBL/GenBank/DDBJ databases">
        <title>Multiomics insights into the TNT degradation mechanism by Pantoea sp. BJ2 isolated from an ammunition destruction site.</title>
        <authorList>
            <person name="Luo J."/>
        </authorList>
    </citation>
    <scope>NUCLEOTIDE SEQUENCE</scope>
    <source>
        <strain evidence="2">BJ2</strain>
    </source>
</reference>
<dbReference type="Pfam" id="PF04449">
    <property type="entry name" value="Fimbrial_CS1"/>
    <property type="match status" value="1"/>
</dbReference>
<name>A0AAU7TXN2_9GAMM</name>
<gene>
    <name evidence="2" type="ORF">AAF463_03640</name>
</gene>
<protein>
    <submittedName>
        <fullName evidence="2">CS1 type fimbrial major subunit</fullName>
    </submittedName>
</protein>
<evidence type="ECO:0000256" key="1">
    <source>
        <dbReference type="SAM" id="SignalP"/>
    </source>
</evidence>
<evidence type="ECO:0000313" key="2">
    <source>
        <dbReference type="EMBL" id="XBV45441.1"/>
    </source>
</evidence>
<dbReference type="Gene3D" id="2.60.40.2040">
    <property type="entry name" value="CFA/I fimbrial subunit E, pilin domain"/>
    <property type="match status" value="1"/>
</dbReference>
<dbReference type="EMBL" id="CP158292">
    <property type="protein sequence ID" value="XBV45441.1"/>
    <property type="molecule type" value="Genomic_DNA"/>
</dbReference>
<dbReference type="RefSeq" id="WP_350261544.1">
    <property type="nucleotide sequence ID" value="NZ_CP158292.1"/>
</dbReference>
<sequence length="163" mass="17255">MKVKVLAAMALMGGMAFNAYAVDQDITVTASIDPMMTLMMEDGSNLPSAIEMKYLADMNKLAPKIINTRVHTNDVEKDLNIKLYNAAQLTHTLTPANTIPLTVKFDGKALTTANTTFTATSLFSTAKGAGASRSIPLEISSGNVTPAAGFYTGLVRLAVVQAP</sequence>
<proteinExistence type="predicted"/>
<dbReference type="InterPro" id="IPR007540">
    <property type="entry name" value="Fimbrial_CS1-type"/>
</dbReference>
<feature type="chain" id="PRO_5043616466" evidence="1">
    <location>
        <begin position="22"/>
        <end position="163"/>
    </location>
</feature>
<accession>A0AAU7TXN2</accession>
<organism evidence="2">
    <name type="scientific">Pantoea sp. BJ2</name>
    <dbReference type="NCBI Taxonomy" id="3141322"/>
    <lineage>
        <taxon>Bacteria</taxon>
        <taxon>Pseudomonadati</taxon>
        <taxon>Pseudomonadota</taxon>
        <taxon>Gammaproteobacteria</taxon>
        <taxon>Enterobacterales</taxon>
        <taxon>Erwiniaceae</taxon>
        <taxon>Pantoea</taxon>
    </lineage>
</organism>
<dbReference type="GO" id="GO:0009289">
    <property type="term" value="C:pilus"/>
    <property type="evidence" value="ECO:0007669"/>
    <property type="project" value="InterPro"/>
</dbReference>
<feature type="signal peptide" evidence="1">
    <location>
        <begin position="1"/>
        <end position="21"/>
    </location>
</feature>